<proteinExistence type="predicted"/>
<dbReference type="GO" id="GO:0004674">
    <property type="term" value="F:protein serine/threonine kinase activity"/>
    <property type="evidence" value="ECO:0007669"/>
    <property type="project" value="UniProtKB-KW"/>
</dbReference>
<reference evidence="5" key="1">
    <citation type="submission" date="2018-06" db="EMBL/GenBank/DDBJ databases">
        <authorList>
            <consortium name="Pathogen Informatics"/>
            <person name="Doyle S."/>
        </authorList>
    </citation>
    <scope>NUCLEOTIDE SEQUENCE [LARGE SCALE GENOMIC DNA]</scope>
    <source>
        <strain evidence="5">NCTC11421</strain>
    </source>
</reference>
<dbReference type="GO" id="GO:0005524">
    <property type="term" value="F:ATP binding"/>
    <property type="evidence" value="ECO:0007669"/>
    <property type="project" value="InterPro"/>
</dbReference>
<keyword evidence="4" id="KW-0418">Kinase</keyword>
<dbReference type="EC" id="2.7.-.-" evidence="5"/>
<evidence type="ECO:0000256" key="2">
    <source>
        <dbReference type="ARBA" id="ARBA00022679"/>
    </source>
</evidence>
<evidence type="ECO:0000256" key="1">
    <source>
        <dbReference type="ARBA" id="ARBA00022527"/>
    </source>
</evidence>
<sequence length="88" mass="9882">MSSPRQVFYISDRTGLTAENIGEALLNQFGNLSFKRHTHPFVDTPEKARAVVEKVNRSRQETVSVRLRLSVWLMTKSAGLLKGGCFSD</sequence>
<gene>
    <name evidence="5" type="primary">ydiA_2</name>
    <name evidence="5" type="ORF">NCTC11421_02589</name>
</gene>
<keyword evidence="1" id="KW-0723">Serine/threonine-protein kinase</keyword>
<accession>A0A378VZD4</accession>
<evidence type="ECO:0000313" key="5">
    <source>
        <dbReference type="EMBL" id="SUA24587.1"/>
    </source>
</evidence>
<protein>
    <submittedName>
        <fullName evidence="5">Phosphotransferase ydiA</fullName>
        <ecNumber evidence="5">2.7.-.-</ecNumber>
    </submittedName>
</protein>
<dbReference type="InterPro" id="IPR005177">
    <property type="entry name" value="Kinase-pyrophosphorylase"/>
</dbReference>
<evidence type="ECO:0000256" key="4">
    <source>
        <dbReference type="ARBA" id="ARBA00022777"/>
    </source>
</evidence>
<organism evidence="5">
    <name type="scientific">Neisseria gonorrhoeae</name>
    <dbReference type="NCBI Taxonomy" id="485"/>
    <lineage>
        <taxon>Bacteria</taxon>
        <taxon>Pseudomonadati</taxon>
        <taxon>Pseudomonadota</taxon>
        <taxon>Betaproteobacteria</taxon>
        <taxon>Neisseriales</taxon>
        <taxon>Neisseriaceae</taxon>
        <taxon>Neisseria</taxon>
    </lineage>
</organism>
<name>A0A378VZD4_NEIGO</name>
<dbReference type="Pfam" id="PF03618">
    <property type="entry name" value="Kinase-PPPase"/>
    <property type="match status" value="1"/>
</dbReference>
<dbReference type="AlphaFoldDB" id="A0A378VZD4"/>
<keyword evidence="2 5" id="KW-0808">Transferase</keyword>
<evidence type="ECO:0000256" key="3">
    <source>
        <dbReference type="ARBA" id="ARBA00022741"/>
    </source>
</evidence>
<dbReference type="EMBL" id="UGRI01000001">
    <property type="protein sequence ID" value="SUA24587.1"/>
    <property type="molecule type" value="Genomic_DNA"/>
</dbReference>
<keyword evidence="3" id="KW-0547">Nucleotide-binding</keyword>